<feature type="region of interest" description="Disordered" evidence="1">
    <location>
        <begin position="29"/>
        <end position="56"/>
    </location>
</feature>
<feature type="compositionally biased region" description="Basic and acidic residues" evidence="1">
    <location>
        <begin position="29"/>
        <end position="39"/>
    </location>
</feature>
<comment type="caution">
    <text evidence="2">The sequence shown here is derived from an EMBL/GenBank/DDBJ whole genome shotgun (WGS) entry which is preliminary data.</text>
</comment>
<evidence type="ECO:0000313" key="2">
    <source>
        <dbReference type="EMBL" id="GBN21211.1"/>
    </source>
</evidence>
<gene>
    <name evidence="2" type="ORF">AVEN_51188_1</name>
</gene>
<evidence type="ECO:0000313" key="3">
    <source>
        <dbReference type="Proteomes" id="UP000499080"/>
    </source>
</evidence>
<dbReference type="AlphaFoldDB" id="A0A4Y2M2L6"/>
<feature type="non-terminal residue" evidence="2">
    <location>
        <position position="1"/>
    </location>
</feature>
<evidence type="ECO:0000256" key="1">
    <source>
        <dbReference type="SAM" id="MobiDB-lite"/>
    </source>
</evidence>
<dbReference type="EMBL" id="BGPR01121341">
    <property type="protein sequence ID" value="GBN21211.1"/>
    <property type="molecule type" value="Genomic_DNA"/>
</dbReference>
<keyword evidence="3" id="KW-1185">Reference proteome</keyword>
<sequence length="56" mass="6380">TLATFGSPTLLHEFLVLSTLLRAVEELKRRDTEVQRVEPDDPSEMGFNNHNKTPKT</sequence>
<name>A0A4Y2M2L6_ARAVE</name>
<feature type="compositionally biased region" description="Polar residues" evidence="1">
    <location>
        <begin position="46"/>
        <end position="56"/>
    </location>
</feature>
<protein>
    <submittedName>
        <fullName evidence="2">Uncharacterized protein</fullName>
    </submittedName>
</protein>
<reference evidence="2 3" key="1">
    <citation type="journal article" date="2019" name="Sci. Rep.">
        <title>Orb-weaving spider Araneus ventricosus genome elucidates the spidroin gene catalogue.</title>
        <authorList>
            <person name="Kono N."/>
            <person name="Nakamura H."/>
            <person name="Ohtoshi R."/>
            <person name="Moran D.A.P."/>
            <person name="Shinohara A."/>
            <person name="Yoshida Y."/>
            <person name="Fujiwara M."/>
            <person name="Mori M."/>
            <person name="Tomita M."/>
            <person name="Arakawa K."/>
        </authorList>
    </citation>
    <scope>NUCLEOTIDE SEQUENCE [LARGE SCALE GENOMIC DNA]</scope>
</reference>
<dbReference type="Proteomes" id="UP000499080">
    <property type="component" value="Unassembled WGS sequence"/>
</dbReference>
<proteinExistence type="predicted"/>
<accession>A0A4Y2M2L6</accession>
<organism evidence="2 3">
    <name type="scientific">Araneus ventricosus</name>
    <name type="common">Orbweaver spider</name>
    <name type="synonym">Epeira ventricosa</name>
    <dbReference type="NCBI Taxonomy" id="182803"/>
    <lineage>
        <taxon>Eukaryota</taxon>
        <taxon>Metazoa</taxon>
        <taxon>Ecdysozoa</taxon>
        <taxon>Arthropoda</taxon>
        <taxon>Chelicerata</taxon>
        <taxon>Arachnida</taxon>
        <taxon>Araneae</taxon>
        <taxon>Araneomorphae</taxon>
        <taxon>Entelegynae</taxon>
        <taxon>Araneoidea</taxon>
        <taxon>Araneidae</taxon>
        <taxon>Araneus</taxon>
    </lineage>
</organism>